<dbReference type="EMBL" id="BAABXL010000001">
    <property type="protein sequence ID" value="GAA6270519.1"/>
    <property type="molecule type" value="Genomic_DNA"/>
</dbReference>
<dbReference type="PROSITE" id="PS00041">
    <property type="entry name" value="HTH_ARAC_FAMILY_1"/>
    <property type="match status" value="1"/>
</dbReference>
<evidence type="ECO:0000313" key="5">
    <source>
        <dbReference type="EMBL" id="GAA6270519.1"/>
    </source>
</evidence>
<dbReference type="Gene3D" id="1.10.10.60">
    <property type="entry name" value="Homeodomain-like"/>
    <property type="match status" value="2"/>
</dbReference>
<evidence type="ECO:0000313" key="6">
    <source>
        <dbReference type="Proteomes" id="UP001600894"/>
    </source>
</evidence>
<organism evidence="5 6">
    <name type="scientific">Enterocloster alcoholdehydrogenati</name>
    <dbReference type="NCBI Taxonomy" id="2547410"/>
    <lineage>
        <taxon>Bacteria</taxon>
        <taxon>Bacillati</taxon>
        <taxon>Bacillota</taxon>
        <taxon>Clostridia</taxon>
        <taxon>Lachnospirales</taxon>
        <taxon>Lachnospiraceae</taxon>
        <taxon>Enterocloster</taxon>
    </lineage>
</organism>
<dbReference type="SUPFAM" id="SSF46689">
    <property type="entry name" value="Homeodomain-like"/>
    <property type="match status" value="2"/>
</dbReference>
<sequence length="409" mass="47769">MKLELLECLRLVTDSYNVDVRICSLGEQKQEQGENDPAGSRFLSQGLKKLSRDKEGGVLYVICDSFDEEYCMFRLPKDQAAVIGPYRQKKLEWHHLSEAMRKRSIPASVLEELETWYNSMPVIRDYEAWMNLISSICRTFHNTEKTTVHFIESELETWEDSKWTKEQQEEEAVSMKLIEERYKRERDLMNAISTGNIEEGFRALSGLGRYKISRRYMDVYRDHRNLLITLNTICRKAAEFGGVHPVHIDRLSAKFAKLIETVYTAEDAARIRSSMVRKYSLLVNNYSLKGYAPVIQKVINYIDLNLSGDLSLKSISEKFSVSSGYLSELFRKEVNSTLTSYVNQKRIRRAIWYLNSTQMQIQQIAEEVGIGDVAYFIRIFKKSTGKTPREYRNMLHKKEDENYKNKEIQ</sequence>
<gene>
    <name evidence="5" type="ORF">F130042H8_35790</name>
</gene>
<keyword evidence="3" id="KW-0804">Transcription</keyword>
<evidence type="ECO:0000256" key="3">
    <source>
        <dbReference type="ARBA" id="ARBA00023163"/>
    </source>
</evidence>
<name>A0ABQ0B2L0_9FIRM</name>
<dbReference type="InterPro" id="IPR009057">
    <property type="entry name" value="Homeodomain-like_sf"/>
</dbReference>
<dbReference type="InterPro" id="IPR020449">
    <property type="entry name" value="Tscrpt_reg_AraC-type_HTH"/>
</dbReference>
<dbReference type="Proteomes" id="UP001600894">
    <property type="component" value="Unassembled WGS sequence"/>
</dbReference>
<keyword evidence="2" id="KW-0238">DNA-binding</keyword>
<feature type="domain" description="HTH araC/xylS-type" evidence="4">
    <location>
        <begin position="296"/>
        <end position="394"/>
    </location>
</feature>
<comment type="caution">
    <text evidence="5">The sequence shown here is derived from an EMBL/GenBank/DDBJ whole genome shotgun (WGS) entry which is preliminary data.</text>
</comment>
<keyword evidence="6" id="KW-1185">Reference proteome</keyword>
<dbReference type="PANTHER" id="PTHR43280">
    <property type="entry name" value="ARAC-FAMILY TRANSCRIPTIONAL REGULATOR"/>
    <property type="match status" value="1"/>
</dbReference>
<protein>
    <recommendedName>
        <fullName evidence="4">HTH araC/xylS-type domain-containing protein</fullName>
    </recommendedName>
</protein>
<dbReference type="InterPro" id="IPR018060">
    <property type="entry name" value="HTH_AraC"/>
</dbReference>
<dbReference type="PROSITE" id="PS01124">
    <property type="entry name" value="HTH_ARAC_FAMILY_2"/>
    <property type="match status" value="1"/>
</dbReference>
<reference evidence="5 6" key="1">
    <citation type="submission" date="2024-04" db="EMBL/GenBank/DDBJ databases">
        <title>Defined microbial consortia suppress multidrug-resistant proinflammatory Enterobacteriaceae via ecological control.</title>
        <authorList>
            <person name="Furuichi M."/>
            <person name="Kawaguchi T."/>
            <person name="Pust M."/>
            <person name="Yasuma K."/>
            <person name="Plichta D."/>
            <person name="Hasegawa N."/>
            <person name="Ohya T."/>
            <person name="Bhattarai S."/>
            <person name="Sasajima S."/>
            <person name="Aoto Y."/>
            <person name="Tuganbaev T."/>
            <person name="Yaginuma M."/>
            <person name="Ueda M."/>
            <person name="Okahashi N."/>
            <person name="Amafuji K."/>
            <person name="Kiridooshi Y."/>
            <person name="Sugita K."/>
            <person name="Strazar M."/>
            <person name="Skelly A."/>
            <person name="Suda W."/>
            <person name="Hattori M."/>
            <person name="Nakamoto N."/>
            <person name="Caballero S."/>
            <person name="Norman J."/>
            <person name="Olle B."/>
            <person name="Tanoue T."/>
            <person name="Arita M."/>
            <person name="Bucci V."/>
            <person name="Atarashi K."/>
            <person name="Xavier R."/>
            <person name="Honda K."/>
        </authorList>
    </citation>
    <scope>NUCLEOTIDE SEQUENCE [LARGE SCALE GENOMIC DNA]</scope>
    <source>
        <strain evidence="6">f13</strain>
    </source>
</reference>
<dbReference type="PANTHER" id="PTHR43280:SF28">
    <property type="entry name" value="HTH-TYPE TRANSCRIPTIONAL ACTIVATOR RHAS"/>
    <property type="match status" value="1"/>
</dbReference>
<proteinExistence type="predicted"/>
<dbReference type="SMART" id="SM00342">
    <property type="entry name" value="HTH_ARAC"/>
    <property type="match status" value="1"/>
</dbReference>
<evidence type="ECO:0000256" key="2">
    <source>
        <dbReference type="ARBA" id="ARBA00023125"/>
    </source>
</evidence>
<dbReference type="InterPro" id="IPR018062">
    <property type="entry name" value="HTH_AraC-typ_CS"/>
</dbReference>
<dbReference type="PRINTS" id="PR00032">
    <property type="entry name" value="HTHARAC"/>
</dbReference>
<dbReference type="Pfam" id="PF12833">
    <property type="entry name" value="HTH_18"/>
    <property type="match status" value="1"/>
</dbReference>
<evidence type="ECO:0000256" key="1">
    <source>
        <dbReference type="ARBA" id="ARBA00023015"/>
    </source>
</evidence>
<accession>A0ABQ0B2L0</accession>
<dbReference type="RefSeq" id="WP_390471030.1">
    <property type="nucleotide sequence ID" value="NZ_BAABXL010000001.1"/>
</dbReference>
<keyword evidence="1" id="KW-0805">Transcription regulation</keyword>
<evidence type="ECO:0000259" key="4">
    <source>
        <dbReference type="PROSITE" id="PS01124"/>
    </source>
</evidence>